<evidence type="ECO:0000256" key="6">
    <source>
        <dbReference type="SAM" id="Phobius"/>
    </source>
</evidence>
<evidence type="ECO:0000256" key="4">
    <source>
        <dbReference type="ARBA" id="ARBA00023136"/>
    </source>
</evidence>
<evidence type="ECO:0000256" key="3">
    <source>
        <dbReference type="ARBA" id="ARBA00022989"/>
    </source>
</evidence>
<dbReference type="Proteomes" id="UP000799291">
    <property type="component" value="Unassembled WGS sequence"/>
</dbReference>
<evidence type="ECO:0000256" key="2">
    <source>
        <dbReference type="ARBA" id="ARBA00022692"/>
    </source>
</evidence>
<keyword evidence="4 6" id="KW-0472">Membrane</keyword>
<comment type="similarity">
    <text evidence="5">Belongs to the SAT4 family.</text>
</comment>
<feature type="domain" description="Rhodopsin" evidence="7">
    <location>
        <begin position="31"/>
        <end position="272"/>
    </location>
</feature>
<dbReference type="PANTHER" id="PTHR33048">
    <property type="entry name" value="PTH11-LIKE INTEGRAL MEMBRANE PROTEIN (AFU_ORTHOLOGUE AFUA_5G11245)"/>
    <property type="match status" value="1"/>
</dbReference>
<evidence type="ECO:0000259" key="7">
    <source>
        <dbReference type="Pfam" id="PF20684"/>
    </source>
</evidence>
<feature type="transmembrane region" description="Helical" evidence="6">
    <location>
        <begin position="12"/>
        <end position="33"/>
    </location>
</feature>
<dbReference type="GO" id="GO:0016020">
    <property type="term" value="C:membrane"/>
    <property type="evidence" value="ECO:0007669"/>
    <property type="project" value="UniProtKB-SubCell"/>
</dbReference>
<organism evidence="8 9">
    <name type="scientific">Lentithecium fluviatile CBS 122367</name>
    <dbReference type="NCBI Taxonomy" id="1168545"/>
    <lineage>
        <taxon>Eukaryota</taxon>
        <taxon>Fungi</taxon>
        <taxon>Dikarya</taxon>
        <taxon>Ascomycota</taxon>
        <taxon>Pezizomycotina</taxon>
        <taxon>Dothideomycetes</taxon>
        <taxon>Pleosporomycetidae</taxon>
        <taxon>Pleosporales</taxon>
        <taxon>Massarineae</taxon>
        <taxon>Lentitheciaceae</taxon>
        <taxon>Lentithecium</taxon>
    </lineage>
</organism>
<sequence>MAPYKTSMIFPTTILVVNSTGLLLSFVAVVLRFWARKIRRTKLRLSDHTIIASWIFTLGLVISENYCVTRGGVGQATQEVTLDQLLFSTKQFLVIGVTGTLAVTLVKISFLDLFISIFASADRFRVVANALMGITASYGVSFTIVTLAGCQPFDANWDKLSHPDYKCINTSKFYVVQGAIGAVLDILILLLPLPIIWKLQLKTSKKVGLTIVFTVGILICAISMTRLVYNTRQGWMLTHFTEYAGTATLLGALEANLSIVCACLPLLQPLFVNFSERMKSKFSSDHSTFRLLNPFSSSHRRPTHDSVKLTSSTDKPGVAVIEDDLEVARSQRQYDNLYPISVPSASQPSFEEQISPGERFYSGQTGHGRSAFTGSGGVFEMERMDGGSVHQKKINVTKTWEVKNV</sequence>
<dbReference type="Pfam" id="PF20684">
    <property type="entry name" value="Fung_rhodopsin"/>
    <property type="match status" value="1"/>
</dbReference>
<dbReference type="AlphaFoldDB" id="A0A6G1IUR8"/>
<gene>
    <name evidence="8" type="ORF">K458DRAFT_371306</name>
</gene>
<feature type="transmembrane region" description="Helical" evidence="6">
    <location>
        <begin position="45"/>
        <end position="63"/>
    </location>
</feature>
<dbReference type="InterPro" id="IPR052337">
    <property type="entry name" value="SAT4-like"/>
</dbReference>
<dbReference type="PANTHER" id="PTHR33048:SF47">
    <property type="entry name" value="INTEGRAL MEMBRANE PROTEIN-RELATED"/>
    <property type="match status" value="1"/>
</dbReference>
<evidence type="ECO:0000256" key="1">
    <source>
        <dbReference type="ARBA" id="ARBA00004141"/>
    </source>
</evidence>
<evidence type="ECO:0000256" key="5">
    <source>
        <dbReference type="ARBA" id="ARBA00038359"/>
    </source>
</evidence>
<feature type="transmembrane region" description="Helical" evidence="6">
    <location>
        <begin position="209"/>
        <end position="229"/>
    </location>
</feature>
<feature type="transmembrane region" description="Helical" evidence="6">
    <location>
        <begin position="173"/>
        <end position="197"/>
    </location>
</feature>
<comment type="subcellular location">
    <subcellularLocation>
        <location evidence="1">Membrane</location>
        <topology evidence="1">Multi-pass membrane protein</topology>
    </subcellularLocation>
</comment>
<feature type="transmembrane region" description="Helical" evidence="6">
    <location>
        <begin position="249"/>
        <end position="272"/>
    </location>
</feature>
<keyword evidence="2 6" id="KW-0812">Transmembrane</keyword>
<feature type="transmembrane region" description="Helical" evidence="6">
    <location>
        <begin position="92"/>
        <end position="114"/>
    </location>
</feature>
<dbReference type="InterPro" id="IPR049326">
    <property type="entry name" value="Rhodopsin_dom_fungi"/>
</dbReference>
<accession>A0A6G1IUR8</accession>
<dbReference type="OrthoDB" id="10017208at2759"/>
<dbReference type="EMBL" id="MU005589">
    <property type="protein sequence ID" value="KAF2681996.1"/>
    <property type="molecule type" value="Genomic_DNA"/>
</dbReference>
<feature type="transmembrane region" description="Helical" evidence="6">
    <location>
        <begin position="126"/>
        <end position="148"/>
    </location>
</feature>
<proteinExistence type="inferred from homology"/>
<evidence type="ECO:0000313" key="8">
    <source>
        <dbReference type="EMBL" id="KAF2681996.1"/>
    </source>
</evidence>
<keyword evidence="9" id="KW-1185">Reference proteome</keyword>
<protein>
    <recommendedName>
        <fullName evidence="7">Rhodopsin domain-containing protein</fullName>
    </recommendedName>
</protein>
<evidence type="ECO:0000313" key="9">
    <source>
        <dbReference type="Proteomes" id="UP000799291"/>
    </source>
</evidence>
<name>A0A6G1IUR8_9PLEO</name>
<keyword evidence="3 6" id="KW-1133">Transmembrane helix</keyword>
<reference evidence="8" key="1">
    <citation type="journal article" date="2020" name="Stud. Mycol.">
        <title>101 Dothideomycetes genomes: a test case for predicting lifestyles and emergence of pathogens.</title>
        <authorList>
            <person name="Haridas S."/>
            <person name="Albert R."/>
            <person name="Binder M."/>
            <person name="Bloem J."/>
            <person name="Labutti K."/>
            <person name="Salamov A."/>
            <person name="Andreopoulos B."/>
            <person name="Baker S."/>
            <person name="Barry K."/>
            <person name="Bills G."/>
            <person name="Bluhm B."/>
            <person name="Cannon C."/>
            <person name="Castanera R."/>
            <person name="Culley D."/>
            <person name="Daum C."/>
            <person name="Ezra D."/>
            <person name="Gonzalez J."/>
            <person name="Henrissat B."/>
            <person name="Kuo A."/>
            <person name="Liang C."/>
            <person name="Lipzen A."/>
            <person name="Lutzoni F."/>
            <person name="Magnuson J."/>
            <person name="Mondo S."/>
            <person name="Nolan M."/>
            <person name="Ohm R."/>
            <person name="Pangilinan J."/>
            <person name="Park H.-J."/>
            <person name="Ramirez L."/>
            <person name="Alfaro M."/>
            <person name="Sun H."/>
            <person name="Tritt A."/>
            <person name="Yoshinaga Y."/>
            <person name="Zwiers L.-H."/>
            <person name="Turgeon B."/>
            <person name="Goodwin S."/>
            <person name="Spatafora J."/>
            <person name="Crous P."/>
            <person name="Grigoriev I."/>
        </authorList>
    </citation>
    <scope>NUCLEOTIDE SEQUENCE</scope>
    <source>
        <strain evidence="8">CBS 122367</strain>
    </source>
</reference>